<reference evidence="1 2" key="1">
    <citation type="submission" date="2018-05" db="EMBL/GenBank/DDBJ databases">
        <title>A metagenomic window into the 2 km-deep terrestrial subsurface aquifer revealed taxonomically and functionally diverse microbial community comprising novel uncultured bacterial lineages.</title>
        <authorList>
            <person name="Kadnikov V.V."/>
            <person name="Mardanov A.V."/>
            <person name="Beletsky A.V."/>
            <person name="Banks D."/>
            <person name="Pimenov N.V."/>
            <person name="Frank Y.A."/>
            <person name="Karnachuk O.V."/>
            <person name="Ravin N.V."/>
        </authorList>
    </citation>
    <scope>NUCLEOTIDE SEQUENCE [LARGE SCALE GENOMIC DNA]</scope>
    <source>
        <strain evidence="1">BY</strain>
    </source>
</reference>
<dbReference type="AlphaFoldDB" id="A0A2Z4Y2T4"/>
<name>A0A2Z4Y2T4_SUMC1</name>
<organism evidence="1 2">
    <name type="scientific">Sumerlaea chitinivorans</name>
    <dbReference type="NCBI Taxonomy" id="2250252"/>
    <lineage>
        <taxon>Bacteria</taxon>
        <taxon>Candidatus Sumerlaeota</taxon>
        <taxon>Candidatus Sumerlaeia</taxon>
        <taxon>Candidatus Sumerlaeales</taxon>
        <taxon>Candidatus Sumerlaeaceae</taxon>
        <taxon>Candidatus Sumerlaea</taxon>
    </lineage>
</organism>
<proteinExistence type="predicted"/>
<dbReference type="Proteomes" id="UP000262583">
    <property type="component" value="Chromosome"/>
</dbReference>
<evidence type="ECO:0000313" key="2">
    <source>
        <dbReference type="Proteomes" id="UP000262583"/>
    </source>
</evidence>
<accession>A0A2Z4Y2T4</accession>
<sequence length="57" mass="6352">MAFLVAHNRWFRKLIGCLKPAGMIQANECMIGCGEKLFQRAVQLTKPLLTVVAIAYS</sequence>
<gene>
    <name evidence="1" type="ORF">BRCON_0623</name>
</gene>
<dbReference type="KEGG" id="schv:BRCON_0623"/>
<protein>
    <submittedName>
        <fullName evidence="1">Uncharacterized protein</fullName>
    </submittedName>
</protein>
<evidence type="ECO:0000313" key="1">
    <source>
        <dbReference type="EMBL" id="AXA35400.1"/>
    </source>
</evidence>
<dbReference type="EMBL" id="CP030759">
    <property type="protein sequence ID" value="AXA35400.1"/>
    <property type="molecule type" value="Genomic_DNA"/>
</dbReference>